<evidence type="ECO:0000259" key="2">
    <source>
        <dbReference type="Pfam" id="PF07859"/>
    </source>
</evidence>
<gene>
    <name evidence="3" type="ORF">GCM10009550_06460</name>
</gene>
<protein>
    <submittedName>
        <fullName evidence="3">Alpha/beta hydrolase</fullName>
    </submittedName>
</protein>
<dbReference type="Gene3D" id="3.40.50.1820">
    <property type="entry name" value="alpha/beta hydrolase"/>
    <property type="match status" value="1"/>
</dbReference>
<dbReference type="Proteomes" id="UP001500665">
    <property type="component" value="Unassembled WGS sequence"/>
</dbReference>
<comment type="caution">
    <text evidence="3">The sequence shown here is derived from an EMBL/GenBank/DDBJ whole genome shotgun (WGS) entry which is preliminary data.</text>
</comment>
<dbReference type="EMBL" id="BAAAHH010000002">
    <property type="protein sequence ID" value="GAA0938626.1"/>
    <property type="molecule type" value="Genomic_DNA"/>
</dbReference>
<reference evidence="3 4" key="1">
    <citation type="journal article" date="2019" name="Int. J. Syst. Evol. Microbiol.">
        <title>The Global Catalogue of Microorganisms (GCM) 10K type strain sequencing project: providing services to taxonomists for standard genome sequencing and annotation.</title>
        <authorList>
            <consortium name="The Broad Institute Genomics Platform"/>
            <consortium name="The Broad Institute Genome Sequencing Center for Infectious Disease"/>
            <person name="Wu L."/>
            <person name="Ma J."/>
        </authorList>
    </citation>
    <scope>NUCLEOTIDE SEQUENCE [LARGE SCALE GENOMIC DNA]</scope>
    <source>
        <strain evidence="3 4">JCM 10696</strain>
    </source>
</reference>
<dbReference type="Pfam" id="PF07859">
    <property type="entry name" value="Abhydrolase_3"/>
    <property type="match status" value="1"/>
</dbReference>
<feature type="domain" description="Alpha/beta hydrolase fold-3" evidence="2">
    <location>
        <begin position="92"/>
        <end position="297"/>
    </location>
</feature>
<dbReference type="PANTHER" id="PTHR48081:SF8">
    <property type="entry name" value="ALPHA_BETA HYDROLASE FOLD-3 DOMAIN-CONTAINING PROTEIN-RELATED"/>
    <property type="match status" value="1"/>
</dbReference>
<dbReference type="InterPro" id="IPR050300">
    <property type="entry name" value="GDXG_lipolytic_enzyme"/>
</dbReference>
<evidence type="ECO:0000256" key="1">
    <source>
        <dbReference type="ARBA" id="ARBA00022801"/>
    </source>
</evidence>
<name>A0ABN1Q799_9ACTN</name>
<dbReference type="SUPFAM" id="SSF53474">
    <property type="entry name" value="alpha/beta-Hydrolases"/>
    <property type="match status" value="1"/>
</dbReference>
<keyword evidence="1 3" id="KW-0378">Hydrolase</keyword>
<accession>A0ABN1Q799</accession>
<sequence>MSDMHTIQDKAPLRARLILKDTQDWAALTGEQAVALREKAARMQSSRMARVIAGLPDRRARIEERTLDLPGRRLRLRVHRPRNAGPRAPLILSFHGGGFIAGTPEQNDWLNSHLAAHCPAVVVSVDYRLAPRHPLPEPIDDGYDTLVRILEDPGGWGVDPAAVAVLGESAGGTLAALITLRARKNGPPIHAQALTCPATDWTDALADYPSIAANTGHPGISLPKMLAARRLSLPEGLDARSVSPVRYEDLSGLPPALIVTGALDLLEDQGARYAERLRADGTDARVVRYPKAVHAFLSMPGLIPAAGPARHEILTFLRGHLHPEAGSPKAGGR</sequence>
<dbReference type="InterPro" id="IPR013094">
    <property type="entry name" value="AB_hydrolase_3"/>
</dbReference>
<proteinExistence type="predicted"/>
<keyword evidence="4" id="KW-1185">Reference proteome</keyword>
<evidence type="ECO:0000313" key="3">
    <source>
        <dbReference type="EMBL" id="GAA0938626.1"/>
    </source>
</evidence>
<evidence type="ECO:0000313" key="4">
    <source>
        <dbReference type="Proteomes" id="UP001500665"/>
    </source>
</evidence>
<dbReference type="PANTHER" id="PTHR48081">
    <property type="entry name" value="AB HYDROLASE SUPERFAMILY PROTEIN C4A8.06C"/>
    <property type="match status" value="1"/>
</dbReference>
<dbReference type="GO" id="GO:0016787">
    <property type="term" value="F:hydrolase activity"/>
    <property type="evidence" value="ECO:0007669"/>
    <property type="project" value="UniProtKB-KW"/>
</dbReference>
<dbReference type="InterPro" id="IPR029058">
    <property type="entry name" value="AB_hydrolase_fold"/>
</dbReference>
<organism evidence="3 4">
    <name type="scientific">Actinocorallia libanotica</name>
    <dbReference type="NCBI Taxonomy" id="46162"/>
    <lineage>
        <taxon>Bacteria</taxon>
        <taxon>Bacillati</taxon>
        <taxon>Actinomycetota</taxon>
        <taxon>Actinomycetes</taxon>
        <taxon>Streptosporangiales</taxon>
        <taxon>Thermomonosporaceae</taxon>
        <taxon>Actinocorallia</taxon>
    </lineage>
</organism>